<comment type="caution">
    <text evidence="2">The sequence shown here is derived from an EMBL/GenBank/DDBJ whole genome shotgun (WGS) entry which is preliminary data.</text>
</comment>
<keyword evidence="3" id="KW-1185">Reference proteome</keyword>
<sequence length="318" mass="35585">MDVLVALLRSWRLSKADEDLGPCCMDPLPYNPLLNPLIIAKVFAYSGQKDLLNHRLVCKSWNGFAASLLQSNSYATVRQESDLKRLLRLTKHSSNSFPITRFYIKLATLDNTSHLLKTLSMPTIVSLKVVIPSKLFPQSLRTIQQHMRSLRHLVICGLPELSFEAIVSVSADTERATNYGLMPKLISLTLQNGNPNRNFLATYDLVVSDFIRSARSLKSLDFCDWNCLARVFRECPLDSLKSLRVIGGKVSEGDLVVLMNKKELKLERFVARVDRSVMKELLEQFLKMRVGAATSSNCKSGTGVKVRVSLPLSSSPPS</sequence>
<evidence type="ECO:0000313" key="3">
    <source>
        <dbReference type="Proteomes" id="UP001642540"/>
    </source>
</evidence>
<gene>
    <name evidence="2" type="ORF">ODALV1_LOCUS25270</name>
</gene>
<feature type="domain" description="F-box" evidence="1">
    <location>
        <begin position="34"/>
        <end position="65"/>
    </location>
</feature>
<organism evidence="2 3">
    <name type="scientific">Orchesella dallaii</name>
    <dbReference type="NCBI Taxonomy" id="48710"/>
    <lineage>
        <taxon>Eukaryota</taxon>
        <taxon>Metazoa</taxon>
        <taxon>Ecdysozoa</taxon>
        <taxon>Arthropoda</taxon>
        <taxon>Hexapoda</taxon>
        <taxon>Collembola</taxon>
        <taxon>Entomobryomorpha</taxon>
        <taxon>Entomobryoidea</taxon>
        <taxon>Orchesellidae</taxon>
        <taxon>Orchesellinae</taxon>
        <taxon>Orchesella</taxon>
    </lineage>
</organism>
<name>A0ABP1RRF1_9HEXA</name>
<dbReference type="EMBL" id="CAXLJM020000103">
    <property type="protein sequence ID" value="CAL8133907.1"/>
    <property type="molecule type" value="Genomic_DNA"/>
</dbReference>
<evidence type="ECO:0000259" key="1">
    <source>
        <dbReference type="Pfam" id="PF00646"/>
    </source>
</evidence>
<proteinExistence type="predicted"/>
<dbReference type="Pfam" id="PF00646">
    <property type="entry name" value="F-box"/>
    <property type="match status" value="1"/>
</dbReference>
<dbReference type="InterPro" id="IPR001810">
    <property type="entry name" value="F-box_dom"/>
</dbReference>
<evidence type="ECO:0000313" key="2">
    <source>
        <dbReference type="EMBL" id="CAL8133907.1"/>
    </source>
</evidence>
<protein>
    <recommendedName>
        <fullName evidence="1">F-box domain-containing protein</fullName>
    </recommendedName>
</protein>
<dbReference type="InterPro" id="IPR032675">
    <property type="entry name" value="LRR_dom_sf"/>
</dbReference>
<reference evidence="2 3" key="1">
    <citation type="submission" date="2024-08" db="EMBL/GenBank/DDBJ databases">
        <authorList>
            <person name="Cucini C."/>
            <person name="Frati F."/>
        </authorList>
    </citation>
    <scope>NUCLEOTIDE SEQUENCE [LARGE SCALE GENOMIC DNA]</scope>
</reference>
<dbReference type="Gene3D" id="3.80.10.10">
    <property type="entry name" value="Ribonuclease Inhibitor"/>
    <property type="match status" value="1"/>
</dbReference>
<dbReference type="Proteomes" id="UP001642540">
    <property type="component" value="Unassembled WGS sequence"/>
</dbReference>
<accession>A0ABP1RRF1</accession>